<dbReference type="EMBL" id="MFGW01000114">
    <property type="protein sequence ID" value="OGF65191.1"/>
    <property type="molecule type" value="Genomic_DNA"/>
</dbReference>
<feature type="domain" description="Cysteine-rich" evidence="2">
    <location>
        <begin position="6"/>
        <end position="85"/>
    </location>
</feature>
<proteinExistence type="predicted"/>
<evidence type="ECO:0000313" key="3">
    <source>
        <dbReference type="EMBL" id="OGF65191.1"/>
    </source>
</evidence>
<dbReference type="STRING" id="1817863.A2Y62_17630"/>
<evidence type="ECO:0000313" key="4">
    <source>
        <dbReference type="Proteomes" id="UP000178943"/>
    </source>
</evidence>
<reference evidence="3 4" key="1">
    <citation type="journal article" date="2016" name="Nat. Commun.">
        <title>Thousands of microbial genomes shed light on interconnected biogeochemical processes in an aquifer system.</title>
        <authorList>
            <person name="Anantharaman K."/>
            <person name="Brown C.T."/>
            <person name="Hug L.A."/>
            <person name="Sharon I."/>
            <person name="Castelle C.J."/>
            <person name="Probst A.J."/>
            <person name="Thomas B.C."/>
            <person name="Singh A."/>
            <person name="Wilkins M.J."/>
            <person name="Karaoz U."/>
            <person name="Brodie E.L."/>
            <person name="Williams K.H."/>
            <person name="Hubbard S.S."/>
            <person name="Banfield J.F."/>
        </authorList>
    </citation>
    <scope>NUCLEOTIDE SEQUENCE [LARGE SCALE GENOMIC DNA]</scope>
</reference>
<protein>
    <submittedName>
        <fullName evidence="3">Disulfide reductase</fullName>
    </submittedName>
</protein>
<feature type="domain" description="Cysteine-rich" evidence="2">
    <location>
        <begin position="153"/>
        <end position="238"/>
    </location>
</feature>
<dbReference type="Gene3D" id="1.20.1050.140">
    <property type="match status" value="1"/>
</dbReference>
<accession>A0A1F5VQ65</accession>
<gene>
    <name evidence="3" type="ORF">A2Y62_17630</name>
</gene>
<dbReference type="Proteomes" id="UP000178943">
    <property type="component" value="Unassembled WGS sequence"/>
</dbReference>
<name>A0A1F5VQ65_9BACT</name>
<organism evidence="3 4">
    <name type="scientific">Candidatus Fischerbacteria bacterium RBG_13_37_8</name>
    <dbReference type="NCBI Taxonomy" id="1817863"/>
    <lineage>
        <taxon>Bacteria</taxon>
        <taxon>Candidatus Fischeribacteriota</taxon>
    </lineage>
</organism>
<dbReference type="AlphaFoldDB" id="A0A1F5VQ65"/>
<dbReference type="PANTHER" id="PTHR42947:SF1">
    <property type="entry name" value="COB--COM HETERODISULFIDE REDUCTASE SUBUNIT B 1"/>
    <property type="match status" value="1"/>
</dbReference>
<sequence length="288" mass="32162">MIEKEYAYFPGCSLKGTARGYEESLLQVFSTLGIKMKEIDDWNCCGATFYMSVDEMLSFTLSCRNMALADKMGGKMVIPCAACYLATKKTKDYVQKYDTIGGKIRGALNEVGLKYSDKVQLKHPVEILHDDYGLKELSSKVKKSIEHLKVVPYYGCQLVRPYTDVDDPMHPSIMDKVLSALGAKVVNYPLKTRCCGGSLMGTIEDIALRLNYILLKEAVERGGNCIAVLCPLCQFNLDCYQDEINARYNANFSIPVMYFTQVIGMALGLDKEKIGLQRSLVPADSLLR</sequence>
<keyword evidence="1" id="KW-0560">Oxidoreductase</keyword>
<dbReference type="InterPro" id="IPR004017">
    <property type="entry name" value="Cys_rich_dom"/>
</dbReference>
<dbReference type="InterPro" id="IPR051278">
    <property type="entry name" value="HdrB/HdrD_reductase"/>
</dbReference>
<dbReference type="PANTHER" id="PTHR42947">
    <property type="entry name" value="COB--COM HETERODISULFIDE REDUCTASE SUBUNIT B 1"/>
    <property type="match status" value="1"/>
</dbReference>
<dbReference type="GO" id="GO:0016491">
    <property type="term" value="F:oxidoreductase activity"/>
    <property type="evidence" value="ECO:0007669"/>
    <property type="project" value="UniProtKB-KW"/>
</dbReference>
<evidence type="ECO:0000256" key="1">
    <source>
        <dbReference type="ARBA" id="ARBA00023002"/>
    </source>
</evidence>
<evidence type="ECO:0000259" key="2">
    <source>
        <dbReference type="Pfam" id="PF02754"/>
    </source>
</evidence>
<dbReference type="Pfam" id="PF02754">
    <property type="entry name" value="CCG"/>
    <property type="match status" value="2"/>
</dbReference>
<comment type="caution">
    <text evidence="3">The sequence shown here is derived from an EMBL/GenBank/DDBJ whole genome shotgun (WGS) entry which is preliminary data.</text>
</comment>